<proteinExistence type="predicted"/>
<dbReference type="EMBL" id="BBSC01000002">
    <property type="protein sequence ID" value="GAM74283.1"/>
    <property type="molecule type" value="Genomic_DNA"/>
</dbReference>
<comment type="caution">
    <text evidence="1">The sequence shown here is derived from an EMBL/GenBank/DDBJ whole genome shotgun (WGS) entry which is preliminary data.</text>
</comment>
<dbReference type="STRING" id="1481914.JCM19241_5479"/>
<evidence type="ECO:0000313" key="2">
    <source>
        <dbReference type="Proteomes" id="UP000031666"/>
    </source>
</evidence>
<gene>
    <name evidence="1" type="ORF">JCM19241_5479</name>
</gene>
<protein>
    <submittedName>
        <fullName evidence="1">Permease</fullName>
    </submittedName>
</protein>
<reference evidence="1 2" key="2">
    <citation type="submission" date="2015-01" db="EMBL/GenBank/DDBJ databases">
        <authorList>
            <consortium name="NBRP consortium"/>
            <person name="Sawabe T."/>
            <person name="Meirelles P."/>
            <person name="Feng G."/>
            <person name="Sayaka M."/>
            <person name="Hattori M."/>
            <person name="Ohkuma M."/>
        </authorList>
    </citation>
    <scope>NUCLEOTIDE SEQUENCE [LARGE SCALE GENOMIC DNA]</scope>
    <source>
        <strain evidence="2">JCM 19241</strain>
    </source>
</reference>
<dbReference type="Proteomes" id="UP000031666">
    <property type="component" value="Unassembled WGS sequence"/>
</dbReference>
<organism evidence="1 2">
    <name type="scientific">Vibrio ishigakensis</name>
    <dbReference type="NCBI Taxonomy" id="1481914"/>
    <lineage>
        <taxon>Bacteria</taxon>
        <taxon>Pseudomonadati</taxon>
        <taxon>Pseudomonadota</taxon>
        <taxon>Gammaproteobacteria</taxon>
        <taxon>Vibrionales</taxon>
        <taxon>Vibrionaceae</taxon>
        <taxon>Vibrio</taxon>
    </lineage>
</organism>
<evidence type="ECO:0000313" key="1">
    <source>
        <dbReference type="EMBL" id="GAM74283.1"/>
    </source>
</evidence>
<sequence>MSACVKYVSNHGIPVFEIVAARALVSLIISYLDVKRKGISIWGNNKKLLALRGIVGTML</sequence>
<dbReference type="AlphaFoldDB" id="A0A0B8QGK3"/>
<name>A0A0B8QGK3_9VIBR</name>
<reference evidence="1 2" key="1">
    <citation type="submission" date="2015-01" db="EMBL/GenBank/DDBJ databases">
        <title>Vibrio sp. C94 JCM 19241 whole genome shotgun sequence.</title>
        <authorList>
            <person name="Sawabe T."/>
            <person name="Meirelles P."/>
            <person name="Feng G."/>
            <person name="Sayaka M."/>
            <person name="Hattori M."/>
            <person name="Ohkuma M."/>
        </authorList>
    </citation>
    <scope>NUCLEOTIDE SEQUENCE [LARGE SCALE GENOMIC DNA]</scope>
    <source>
        <strain evidence="2">JCM 19241</strain>
    </source>
</reference>
<accession>A0A0B8QGK3</accession>